<protein>
    <submittedName>
        <fullName evidence="1">Uncharacterized protein</fullName>
    </submittedName>
</protein>
<gene>
    <name evidence="1" type="ORF">SVIM_LOCUS304839</name>
</gene>
<name>A0A6N2M1M9_SALVM</name>
<evidence type="ECO:0000313" key="1">
    <source>
        <dbReference type="EMBL" id="VFU47501.1"/>
    </source>
</evidence>
<dbReference type="AlphaFoldDB" id="A0A6N2M1M9"/>
<reference evidence="1" key="1">
    <citation type="submission" date="2019-03" db="EMBL/GenBank/DDBJ databases">
        <authorList>
            <person name="Mank J."/>
            <person name="Almeida P."/>
        </authorList>
    </citation>
    <scope>NUCLEOTIDE SEQUENCE</scope>
    <source>
        <strain evidence="1">78183</strain>
    </source>
</reference>
<proteinExistence type="predicted"/>
<sequence length="126" mass="13797">MKPIGRQCLVPDCIQSNPVNFYPLDFKKVGAITSCDRHISGLCLMHELIFHHVRSQKASVGGHVILSCMANEIGIKREIKCTLDWLSTAFGGVCGGSSMPTAGRCKADDVEARMEIISFINFAKLN</sequence>
<organism evidence="1">
    <name type="scientific">Salix viminalis</name>
    <name type="common">Common osier</name>
    <name type="synonym">Basket willow</name>
    <dbReference type="NCBI Taxonomy" id="40686"/>
    <lineage>
        <taxon>Eukaryota</taxon>
        <taxon>Viridiplantae</taxon>
        <taxon>Streptophyta</taxon>
        <taxon>Embryophyta</taxon>
        <taxon>Tracheophyta</taxon>
        <taxon>Spermatophyta</taxon>
        <taxon>Magnoliopsida</taxon>
        <taxon>eudicotyledons</taxon>
        <taxon>Gunneridae</taxon>
        <taxon>Pentapetalae</taxon>
        <taxon>rosids</taxon>
        <taxon>fabids</taxon>
        <taxon>Malpighiales</taxon>
        <taxon>Salicaceae</taxon>
        <taxon>Saliceae</taxon>
        <taxon>Salix</taxon>
    </lineage>
</organism>
<accession>A0A6N2M1M9</accession>
<dbReference type="EMBL" id="CAADRP010001668">
    <property type="protein sequence ID" value="VFU47501.1"/>
    <property type="molecule type" value="Genomic_DNA"/>
</dbReference>